<sequence length="224" mass="25091">MMLEVVNLKKYYNGNQAVIKAVDKVDFVVEQKQFVCIIGKSGSGKSTLLNLLAGLEIPAEGEVNINGINIYKLSKDDLTKFRRRHIGFIFQNFNLLPMLNVMENIILPLSLDNKIPDEEYLKQMIELLAIEDKVDEFPSTLSGGQQQRVAIARALVIKPTILFADEPTGNLDKKTGEEVISLLQSVAKQLNQTIVMVTHDLDIANKADRVITLEDGKIIEDRIL</sequence>
<dbReference type="GO" id="GO:0022857">
    <property type="term" value="F:transmembrane transporter activity"/>
    <property type="evidence" value="ECO:0007669"/>
    <property type="project" value="TreeGrafter"/>
</dbReference>
<dbReference type="GO" id="GO:0005524">
    <property type="term" value="F:ATP binding"/>
    <property type="evidence" value="ECO:0007669"/>
    <property type="project" value="UniProtKB-KW"/>
</dbReference>
<dbReference type="InterPro" id="IPR017871">
    <property type="entry name" value="ABC_transporter-like_CS"/>
</dbReference>
<evidence type="ECO:0000256" key="2">
    <source>
        <dbReference type="ARBA" id="ARBA00022741"/>
    </source>
</evidence>
<reference evidence="5 6" key="1">
    <citation type="journal article" date="2016" name="Int. J. Syst. Evol. Microbiol.">
        <title>Descriptions of Anaerotaenia torta gen. nov., sp. nov. and Anaerocolumna cellulosilytica gen. nov., sp. nov. isolated from a methanogenic reactor of cattle waste.</title>
        <authorList>
            <person name="Uek A."/>
            <person name="Ohtaki Y."/>
            <person name="Kaku N."/>
            <person name="Ueki K."/>
        </authorList>
    </citation>
    <scope>NUCLEOTIDE SEQUENCE [LARGE SCALE GENOMIC DNA]</scope>
    <source>
        <strain evidence="5 6">SN021</strain>
    </source>
</reference>
<dbReference type="InterPro" id="IPR003593">
    <property type="entry name" value="AAA+_ATPase"/>
</dbReference>
<dbReference type="AlphaFoldDB" id="A0A6S6R7L6"/>
<evidence type="ECO:0000256" key="1">
    <source>
        <dbReference type="ARBA" id="ARBA00022448"/>
    </source>
</evidence>
<accession>A0A6S6R7L6</accession>
<gene>
    <name evidence="5" type="ORF">acsn021_29210</name>
</gene>
<dbReference type="GO" id="GO:0016887">
    <property type="term" value="F:ATP hydrolysis activity"/>
    <property type="evidence" value="ECO:0007669"/>
    <property type="project" value="InterPro"/>
</dbReference>
<keyword evidence="1" id="KW-0813">Transport</keyword>
<protein>
    <submittedName>
        <fullName evidence="5">ABC transporter ATP-binding protein</fullName>
    </submittedName>
</protein>
<dbReference type="SMART" id="SM00382">
    <property type="entry name" value="AAA"/>
    <property type="match status" value="1"/>
</dbReference>
<dbReference type="KEGG" id="acel:acsn021_29210"/>
<dbReference type="PROSITE" id="PS50893">
    <property type="entry name" value="ABC_TRANSPORTER_2"/>
    <property type="match status" value="1"/>
</dbReference>
<dbReference type="PROSITE" id="PS00211">
    <property type="entry name" value="ABC_TRANSPORTER_1"/>
    <property type="match status" value="1"/>
</dbReference>
<dbReference type="CDD" id="cd03255">
    <property type="entry name" value="ABC_MJ0796_LolCDE_FtsE"/>
    <property type="match status" value="1"/>
</dbReference>
<dbReference type="Gene3D" id="3.40.50.300">
    <property type="entry name" value="P-loop containing nucleotide triphosphate hydrolases"/>
    <property type="match status" value="1"/>
</dbReference>
<dbReference type="InterPro" id="IPR015854">
    <property type="entry name" value="ABC_transpr_LolD-like"/>
</dbReference>
<dbReference type="PANTHER" id="PTHR24220">
    <property type="entry name" value="IMPORT ATP-BINDING PROTEIN"/>
    <property type="match status" value="1"/>
</dbReference>
<dbReference type="InterPro" id="IPR017911">
    <property type="entry name" value="MacB-like_ATP-bd"/>
</dbReference>
<dbReference type="GO" id="GO:0005886">
    <property type="term" value="C:plasma membrane"/>
    <property type="evidence" value="ECO:0007669"/>
    <property type="project" value="TreeGrafter"/>
</dbReference>
<dbReference type="RefSeq" id="WP_184094174.1">
    <property type="nucleotide sequence ID" value="NZ_AP023367.1"/>
</dbReference>
<evidence type="ECO:0000313" key="5">
    <source>
        <dbReference type="EMBL" id="BCJ95352.1"/>
    </source>
</evidence>
<evidence type="ECO:0000313" key="6">
    <source>
        <dbReference type="Proteomes" id="UP000515561"/>
    </source>
</evidence>
<dbReference type="FunFam" id="3.40.50.300:FF:000032">
    <property type="entry name" value="Export ABC transporter ATP-binding protein"/>
    <property type="match status" value="1"/>
</dbReference>
<evidence type="ECO:0000256" key="3">
    <source>
        <dbReference type="ARBA" id="ARBA00022840"/>
    </source>
</evidence>
<evidence type="ECO:0000259" key="4">
    <source>
        <dbReference type="PROSITE" id="PS50893"/>
    </source>
</evidence>
<keyword evidence="2" id="KW-0547">Nucleotide-binding</keyword>
<dbReference type="Proteomes" id="UP000515561">
    <property type="component" value="Chromosome"/>
</dbReference>
<proteinExistence type="predicted"/>
<dbReference type="Pfam" id="PF00005">
    <property type="entry name" value="ABC_tran"/>
    <property type="match status" value="1"/>
</dbReference>
<feature type="domain" description="ABC transporter" evidence="4">
    <location>
        <begin position="3"/>
        <end position="223"/>
    </location>
</feature>
<keyword evidence="3 5" id="KW-0067">ATP-binding</keyword>
<dbReference type="GO" id="GO:0098796">
    <property type="term" value="C:membrane protein complex"/>
    <property type="evidence" value="ECO:0007669"/>
    <property type="project" value="UniProtKB-ARBA"/>
</dbReference>
<organism evidence="5 6">
    <name type="scientific">Anaerocolumna cellulosilytica</name>
    <dbReference type="NCBI Taxonomy" id="433286"/>
    <lineage>
        <taxon>Bacteria</taxon>
        <taxon>Bacillati</taxon>
        <taxon>Bacillota</taxon>
        <taxon>Clostridia</taxon>
        <taxon>Lachnospirales</taxon>
        <taxon>Lachnospiraceae</taxon>
        <taxon>Anaerocolumna</taxon>
    </lineage>
</organism>
<dbReference type="SUPFAM" id="SSF52540">
    <property type="entry name" value="P-loop containing nucleoside triphosphate hydrolases"/>
    <property type="match status" value="1"/>
</dbReference>
<dbReference type="EMBL" id="AP023367">
    <property type="protein sequence ID" value="BCJ95352.1"/>
    <property type="molecule type" value="Genomic_DNA"/>
</dbReference>
<name>A0A6S6R7L6_9FIRM</name>
<dbReference type="InterPro" id="IPR027417">
    <property type="entry name" value="P-loop_NTPase"/>
</dbReference>
<keyword evidence="6" id="KW-1185">Reference proteome</keyword>
<dbReference type="PANTHER" id="PTHR24220:SF86">
    <property type="entry name" value="ABC TRANSPORTER ABCH.1"/>
    <property type="match status" value="1"/>
</dbReference>
<dbReference type="InterPro" id="IPR003439">
    <property type="entry name" value="ABC_transporter-like_ATP-bd"/>
</dbReference>